<proteinExistence type="inferred from homology"/>
<evidence type="ECO:0000256" key="1">
    <source>
        <dbReference type="ARBA" id="ARBA00005655"/>
    </source>
</evidence>
<comment type="similarity">
    <text evidence="1">Belongs to the Luc7 family.</text>
</comment>
<accession>A0A0X3PZI0</accession>
<feature type="compositionally biased region" description="Basic residues" evidence="3">
    <location>
        <begin position="284"/>
        <end position="313"/>
    </location>
</feature>
<sequence length="336" mass="38986">MTQARVSLLAAAIPLNVALCLNLCYVDSGGRRRIEFDDPRVCKSFLLDCCPHEILAGTRMDLGECPYTHEVGLKSDYRREAEKRPYYYEVDALRHLEKFVADCNRRTDIAKSKLRETQEELTDEAAEQIEAINKLSEEIGTTLAKAEQKGADGHVEESLKLMAKVEELNALKAKGEADLRNAIPVSTYQQQKLRVCDVCSAYLGVHDNDRRLADHFGGKLHLGFITIREKLEALREYVAANDLIRKQKEAAYPRDSRSERGSDRSERTRDSSRDRDREKDQSRERRRRHRSRSRSSSRSHSRKHDRSHRSNGRHSREDSRDRRRHIKSSRDYDDRY</sequence>
<dbReference type="PANTHER" id="PTHR12375">
    <property type="entry name" value="RNA-BINDING PROTEIN LUC7-RELATED"/>
    <property type="match status" value="1"/>
</dbReference>
<evidence type="ECO:0000313" key="5">
    <source>
        <dbReference type="EMBL" id="JAP57231.1"/>
    </source>
</evidence>
<dbReference type="EMBL" id="GEEE01005994">
    <property type="protein sequence ID" value="JAP57231.1"/>
    <property type="molecule type" value="Transcribed_RNA"/>
</dbReference>
<feature type="compositionally biased region" description="Basic and acidic residues" evidence="3">
    <location>
        <begin position="249"/>
        <end position="283"/>
    </location>
</feature>
<gene>
    <name evidence="5" type="primary">LUC7L</name>
    <name evidence="5" type="ORF">TR97044</name>
</gene>
<dbReference type="GO" id="GO:0006376">
    <property type="term" value="P:mRNA splice site recognition"/>
    <property type="evidence" value="ECO:0007669"/>
    <property type="project" value="InterPro"/>
</dbReference>
<keyword evidence="2" id="KW-0175">Coiled coil</keyword>
<reference evidence="5" key="1">
    <citation type="submission" date="2016-01" db="EMBL/GenBank/DDBJ databases">
        <title>Reference transcriptome for the parasite Schistocephalus solidus: insights into the molecular evolution of parasitism.</title>
        <authorList>
            <person name="Hebert F.O."/>
            <person name="Grambauer S."/>
            <person name="Barber I."/>
            <person name="Landry C.R."/>
            <person name="Aubin-Horth N."/>
        </authorList>
    </citation>
    <scope>NUCLEOTIDE SEQUENCE</scope>
</reference>
<organism evidence="5">
    <name type="scientific">Schistocephalus solidus</name>
    <name type="common">Tapeworm</name>
    <dbReference type="NCBI Taxonomy" id="70667"/>
    <lineage>
        <taxon>Eukaryota</taxon>
        <taxon>Metazoa</taxon>
        <taxon>Spiralia</taxon>
        <taxon>Lophotrochozoa</taxon>
        <taxon>Platyhelminthes</taxon>
        <taxon>Cestoda</taxon>
        <taxon>Eucestoda</taxon>
        <taxon>Diphyllobothriidea</taxon>
        <taxon>Diphyllobothriidae</taxon>
        <taxon>Schistocephalus</taxon>
    </lineage>
</organism>
<dbReference type="EMBL" id="GEEE01012073">
    <property type="protein sequence ID" value="JAP51152.1"/>
    <property type="molecule type" value="Transcribed_RNA"/>
</dbReference>
<feature type="chain" id="PRO_5007440213" evidence="4">
    <location>
        <begin position="21"/>
        <end position="336"/>
    </location>
</feature>
<dbReference type="GO" id="GO:0003729">
    <property type="term" value="F:mRNA binding"/>
    <property type="evidence" value="ECO:0007669"/>
    <property type="project" value="InterPro"/>
</dbReference>
<evidence type="ECO:0000256" key="4">
    <source>
        <dbReference type="SAM" id="SignalP"/>
    </source>
</evidence>
<evidence type="ECO:0000256" key="3">
    <source>
        <dbReference type="SAM" id="MobiDB-lite"/>
    </source>
</evidence>
<dbReference type="AlphaFoldDB" id="A0A0X3PZI0"/>
<feature type="region of interest" description="Disordered" evidence="3">
    <location>
        <begin position="249"/>
        <end position="336"/>
    </location>
</feature>
<feature type="signal peptide" evidence="4">
    <location>
        <begin position="1"/>
        <end position="20"/>
    </location>
</feature>
<feature type="coiled-coil region" evidence="2">
    <location>
        <begin position="111"/>
        <end position="138"/>
    </location>
</feature>
<dbReference type="Pfam" id="PF03194">
    <property type="entry name" value="LUC7"/>
    <property type="match status" value="1"/>
</dbReference>
<keyword evidence="4" id="KW-0732">Signal</keyword>
<name>A0A0X3PZI0_SCHSO</name>
<dbReference type="GO" id="GO:0005685">
    <property type="term" value="C:U1 snRNP"/>
    <property type="evidence" value="ECO:0007669"/>
    <property type="project" value="InterPro"/>
</dbReference>
<evidence type="ECO:0000256" key="2">
    <source>
        <dbReference type="SAM" id="Coils"/>
    </source>
</evidence>
<dbReference type="InterPro" id="IPR004882">
    <property type="entry name" value="Luc7-rel"/>
</dbReference>
<protein>
    <submittedName>
        <fullName evidence="5">Putative RNA-binding protein Luc7-like 1</fullName>
    </submittedName>
</protein>